<dbReference type="InterPro" id="IPR033124">
    <property type="entry name" value="Ser_caboxypep_his_AS"/>
</dbReference>
<dbReference type="PROSITE" id="PS00560">
    <property type="entry name" value="CARBOXYPEPT_SER_HIS"/>
    <property type="match status" value="1"/>
</dbReference>
<dbReference type="InterPro" id="IPR050266">
    <property type="entry name" value="AB_hydrolase_sf"/>
</dbReference>
<dbReference type="Pfam" id="PF12697">
    <property type="entry name" value="Abhydrolase_6"/>
    <property type="match status" value="1"/>
</dbReference>
<proteinExistence type="predicted"/>
<dbReference type="Proteomes" id="UP000304880">
    <property type="component" value="Unassembled WGS sequence"/>
</dbReference>
<dbReference type="PRINTS" id="PR00111">
    <property type="entry name" value="ABHYDROLASE"/>
</dbReference>
<accession>A0A5C4R549</accession>
<feature type="domain" description="AB hydrolase-1" evidence="1">
    <location>
        <begin position="19"/>
        <end position="248"/>
    </location>
</feature>
<dbReference type="Gene3D" id="3.40.50.1820">
    <property type="entry name" value="alpha/beta hydrolase"/>
    <property type="match status" value="1"/>
</dbReference>
<dbReference type="GO" id="GO:0004185">
    <property type="term" value="F:serine-type carboxypeptidase activity"/>
    <property type="evidence" value="ECO:0007669"/>
    <property type="project" value="InterPro"/>
</dbReference>
<evidence type="ECO:0000259" key="1">
    <source>
        <dbReference type="Pfam" id="PF12697"/>
    </source>
</evidence>
<keyword evidence="2" id="KW-0378">Hydrolase</keyword>
<organism evidence="2 3">
    <name type="scientific">Paracoccus haeundaensis</name>
    <dbReference type="NCBI Taxonomy" id="225362"/>
    <lineage>
        <taxon>Bacteria</taxon>
        <taxon>Pseudomonadati</taxon>
        <taxon>Pseudomonadota</taxon>
        <taxon>Alphaproteobacteria</taxon>
        <taxon>Rhodobacterales</taxon>
        <taxon>Paracoccaceae</taxon>
        <taxon>Paracoccus</taxon>
    </lineage>
</organism>
<comment type="caution">
    <text evidence="2">The sequence shown here is derived from an EMBL/GenBank/DDBJ whole genome shotgun (WGS) entry which is preliminary data.</text>
</comment>
<keyword evidence="3" id="KW-1185">Reference proteome</keyword>
<name>A0A5C4R549_9RHOB</name>
<dbReference type="RefSeq" id="WP_139598831.1">
    <property type="nucleotide sequence ID" value="NZ_VDDC01000020.1"/>
</dbReference>
<evidence type="ECO:0000313" key="2">
    <source>
        <dbReference type="EMBL" id="TNH39025.1"/>
    </source>
</evidence>
<dbReference type="SUPFAM" id="SSF53474">
    <property type="entry name" value="alpha/beta-Hydrolases"/>
    <property type="match status" value="1"/>
</dbReference>
<dbReference type="InterPro" id="IPR029058">
    <property type="entry name" value="AB_hydrolase_fold"/>
</dbReference>
<reference evidence="2 3" key="1">
    <citation type="submission" date="2019-06" db="EMBL/GenBank/DDBJ databases">
        <authorList>
            <person name="Li J."/>
        </authorList>
    </citation>
    <scope>NUCLEOTIDE SEQUENCE [LARGE SCALE GENOMIC DNA]</scope>
    <source>
        <strain evidence="2 3">CGMCC 1.8012</strain>
    </source>
</reference>
<dbReference type="AlphaFoldDB" id="A0A5C4R549"/>
<gene>
    <name evidence="2" type="ORF">FHD67_12185</name>
</gene>
<sequence length="258" mass="27241">MSGLHLRHWPGDPDRPALALHCMMGSGSAWGPIARLLDGRINLRGFDMPGHGRSDDWQPQPDGPDYHTAVTRLAAAMIDRPLDLIGHSFGATVALRIAVAAPDAVRSLTLIEPVLFAACPDPAQDALDARMADLLDQGQDDQAMAAFLSVWGAQDPDRLPPEARAQMVRQIRLVAGTGDAIRHDSARILREGGLEQVDAPVLLIQGANSPAVIGGIIDALAGRLPDVGRATIPGAGHMAPLTHPEQVAGLIGVNLDRA</sequence>
<protein>
    <submittedName>
        <fullName evidence="2">Alpha/beta hydrolase</fullName>
    </submittedName>
</protein>
<evidence type="ECO:0000313" key="3">
    <source>
        <dbReference type="Proteomes" id="UP000304880"/>
    </source>
</evidence>
<dbReference type="InterPro" id="IPR000073">
    <property type="entry name" value="AB_hydrolase_1"/>
</dbReference>
<dbReference type="EMBL" id="VDDC01000020">
    <property type="protein sequence ID" value="TNH39025.1"/>
    <property type="molecule type" value="Genomic_DNA"/>
</dbReference>
<dbReference type="PANTHER" id="PTHR43798">
    <property type="entry name" value="MONOACYLGLYCEROL LIPASE"/>
    <property type="match status" value="1"/>
</dbReference>